<evidence type="ECO:0000313" key="1">
    <source>
        <dbReference type="EMBL" id="KAL3628066.1"/>
    </source>
</evidence>
<keyword evidence="2" id="KW-1185">Reference proteome</keyword>
<dbReference type="Proteomes" id="UP001632038">
    <property type="component" value="Unassembled WGS sequence"/>
</dbReference>
<reference evidence="2" key="1">
    <citation type="journal article" date="2024" name="IScience">
        <title>Strigolactones Initiate the Formation of Haustorium-like Structures in Castilleja.</title>
        <authorList>
            <person name="Buerger M."/>
            <person name="Peterson D."/>
            <person name="Chory J."/>
        </authorList>
    </citation>
    <scope>NUCLEOTIDE SEQUENCE [LARGE SCALE GENOMIC DNA]</scope>
</reference>
<name>A0ABD3CFE9_9LAMI</name>
<proteinExistence type="predicted"/>
<sequence>MANQVKQVFYITDPSNKNVSVVLHGKRILSGDDNDESNLDVSEMSTFSSGLPDINSEIVIDDVHAVRVDHTEGIWENAQVV</sequence>
<organism evidence="1 2">
    <name type="scientific">Castilleja foliolosa</name>
    <dbReference type="NCBI Taxonomy" id="1961234"/>
    <lineage>
        <taxon>Eukaryota</taxon>
        <taxon>Viridiplantae</taxon>
        <taxon>Streptophyta</taxon>
        <taxon>Embryophyta</taxon>
        <taxon>Tracheophyta</taxon>
        <taxon>Spermatophyta</taxon>
        <taxon>Magnoliopsida</taxon>
        <taxon>eudicotyledons</taxon>
        <taxon>Gunneridae</taxon>
        <taxon>Pentapetalae</taxon>
        <taxon>asterids</taxon>
        <taxon>lamiids</taxon>
        <taxon>Lamiales</taxon>
        <taxon>Orobanchaceae</taxon>
        <taxon>Pedicularideae</taxon>
        <taxon>Castillejinae</taxon>
        <taxon>Castilleja</taxon>
    </lineage>
</organism>
<gene>
    <name evidence="1" type="ORF">CASFOL_028168</name>
</gene>
<accession>A0ABD3CFE9</accession>
<dbReference type="EMBL" id="JAVIJP010000037">
    <property type="protein sequence ID" value="KAL3628066.1"/>
    <property type="molecule type" value="Genomic_DNA"/>
</dbReference>
<comment type="caution">
    <text evidence="1">The sequence shown here is derived from an EMBL/GenBank/DDBJ whole genome shotgun (WGS) entry which is preliminary data.</text>
</comment>
<evidence type="ECO:0000313" key="2">
    <source>
        <dbReference type="Proteomes" id="UP001632038"/>
    </source>
</evidence>
<protein>
    <submittedName>
        <fullName evidence="1">Uncharacterized protein</fullName>
    </submittedName>
</protein>
<dbReference type="AlphaFoldDB" id="A0ABD3CFE9"/>